<dbReference type="InterPro" id="IPR009926">
    <property type="entry name" value="T3SS_YcgR_PilZN"/>
</dbReference>
<dbReference type="Pfam" id="PF07238">
    <property type="entry name" value="PilZ"/>
    <property type="match status" value="1"/>
</dbReference>
<proteinExistence type="predicted"/>
<reference evidence="3 4" key="1">
    <citation type="submission" date="2023-04" db="EMBL/GenBank/DDBJ databases">
        <title>Fusibacter bizertensis strain WBS, isolated from littoral bottom sediments of the Arctic seas - biochemical and genomic analysis.</title>
        <authorList>
            <person name="Brioukhanov A.L."/>
        </authorList>
    </citation>
    <scope>NUCLEOTIDE SEQUENCE [LARGE SCALE GENOMIC DNA]</scope>
    <source>
        <strain evidence="3 4">WBS</strain>
    </source>
</reference>
<dbReference type="Proteomes" id="UP001158045">
    <property type="component" value="Unassembled WGS sequence"/>
</dbReference>
<organism evidence="3 4">
    <name type="scientific">Fusibacter bizertensis</name>
    <dbReference type="NCBI Taxonomy" id="1488331"/>
    <lineage>
        <taxon>Bacteria</taxon>
        <taxon>Bacillati</taxon>
        <taxon>Bacillota</taxon>
        <taxon>Clostridia</taxon>
        <taxon>Eubacteriales</taxon>
        <taxon>Eubacteriales Family XII. Incertae Sedis</taxon>
        <taxon>Fusibacter</taxon>
    </lineage>
</organism>
<dbReference type="InterPro" id="IPR009875">
    <property type="entry name" value="PilZ_domain"/>
</dbReference>
<evidence type="ECO:0000313" key="3">
    <source>
        <dbReference type="EMBL" id="MDH8676609.1"/>
    </source>
</evidence>
<name>A0ABT6N876_9FIRM</name>
<sequence length="244" mass="28696">MEGFEKYLKIADEVDIMIFKTNNESLTLSSFVYEVTHNTQIILSNPIKDGVLYPLEKSYTYYFRFFIENNGMYLFKGIMIERISYDNLPSVVIALESDIKRIQRRKFFRVNLISIGHFLFEKRLSDQEIEQLRERMLRKYKNENEFIIDETITEKVAFDTLDLSGGGLKVVTQIEFQCGDFVKGEFKISGSWVLFKGEVTRIEKKDTKRYEVGIKFLELDSVTQSKIVAYVFEVERNLIKKGLM</sequence>
<dbReference type="Gene3D" id="2.40.10.220">
    <property type="entry name" value="predicted glycosyltransferase like domains"/>
    <property type="match status" value="1"/>
</dbReference>
<feature type="domain" description="Type III secretion system flagellar brake protein YcgR PilZN" evidence="2">
    <location>
        <begin position="12"/>
        <end position="94"/>
    </location>
</feature>
<evidence type="ECO:0000259" key="2">
    <source>
        <dbReference type="Pfam" id="PF12945"/>
    </source>
</evidence>
<protein>
    <submittedName>
        <fullName evidence="3">PilZ domain-containing protein</fullName>
    </submittedName>
</protein>
<comment type="caution">
    <text evidence="3">The sequence shown here is derived from an EMBL/GenBank/DDBJ whole genome shotgun (WGS) entry which is preliminary data.</text>
</comment>
<gene>
    <name evidence="3" type="ORF">QE109_00550</name>
</gene>
<keyword evidence="4" id="KW-1185">Reference proteome</keyword>
<evidence type="ECO:0000259" key="1">
    <source>
        <dbReference type="Pfam" id="PF07238"/>
    </source>
</evidence>
<dbReference type="Pfam" id="PF12945">
    <property type="entry name" value="PilZNR"/>
    <property type="match status" value="1"/>
</dbReference>
<accession>A0ABT6N876</accession>
<dbReference type="RefSeq" id="WP_281092409.1">
    <property type="nucleotide sequence ID" value="NZ_JARYZI010000001.1"/>
</dbReference>
<dbReference type="EMBL" id="JARYZI010000001">
    <property type="protein sequence ID" value="MDH8676609.1"/>
    <property type="molecule type" value="Genomic_DNA"/>
</dbReference>
<evidence type="ECO:0000313" key="4">
    <source>
        <dbReference type="Proteomes" id="UP001158045"/>
    </source>
</evidence>
<feature type="domain" description="PilZ" evidence="1">
    <location>
        <begin position="156"/>
        <end position="233"/>
    </location>
</feature>